<dbReference type="GeneID" id="5487523"/>
<dbReference type="RefSeq" id="XP_001591004.1">
    <property type="nucleotide sequence ID" value="XM_001590954.1"/>
</dbReference>
<sequence length="78" mass="9166">MYHGYQLQNSSSWVSRHIRSAEQLLANKLLLPGHKQAMPMILQMQMIDQLINWLNILISDKKRQGFFQILWRASNTAL</sequence>
<organism evidence="1 2">
    <name type="scientific">Sclerotinia sclerotiorum (strain ATCC 18683 / 1980 / Ss-1)</name>
    <name type="common">White mold</name>
    <name type="synonym">Whetzelinia sclerotiorum</name>
    <dbReference type="NCBI Taxonomy" id="665079"/>
    <lineage>
        <taxon>Eukaryota</taxon>
        <taxon>Fungi</taxon>
        <taxon>Dikarya</taxon>
        <taxon>Ascomycota</taxon>
        <taxon>Pezizomycotina</taxon>
        <taxon>Leotiomycetes</taxon>
        <taxon>Helotiales</taxon>
        <taxon>Sclerotiniaceae</taxon>
        <taxon>Sclerotinia</taxon>
    </lineage>
</organism>
<dbReference type="AlphaFoldDB" id="A7EQM6"/>
<keyword evidence="2" id="KW-1185">Reference proteome</keyword>
<dbReference type="Proteomes" id="UP000001312">
    <property type="component" value="Unassembled WGS sequence"/>
</dbReference>
<dbReference type="InParanoid" id="A7EQM6"/>
<dbReference type="EMBL" id="CH476630">
    <property type="protein sequence ID" value="EDN91768.1"/>
    <property type="molecule type" value="Genomic_DNA"/>
</dbReference>
<dbReference type="KEGG" id="ssl:SS1G_07628"/>
<proteinExistence type="predicted"/>
<gene>
    <name evidence="1" type="ORF">SS1G_07628</name>
</gene>
<evidence type="ECO:0000313" key="1">
    <source>
        <dbReference type="EMBL" id="EDN91768.1"/>
    </source>
</evidence>
<reference evidence="2" key="1">
    <citation type="journal article" date="2011" name="PLoS Genet.">
        <title>Genomic analysis of the necrotrophic fungal pathogens Sclerotinia sclerotiorum and Botrytis cinerea.</title>
        <authorList>
            <person name="Amselem J."/>
            <person name="Cuomo C.A."/>
            <person name="van Kan J.A."/>
            <person name="Viaud M."/>
            <person name="Benito E.P."/>
            <person name="Couloux A."/>
            <person name="Coutinho P.M."/>
            <person name="de Vries R.P."/>
            <person name="Dyer P.S."/>
            <person name="Fillinger S."/>
            <person name="Fournier E."/>
            <person name="Gout L."/>
            <person name="Hahn M."/>
            <person name="Kohn L."/>
            <person name="Lapalu N."/>
            <person name="Plummer K.M."/>
            <person name="Pradier J.M."/>
            <person name="Quevillon E."/>
            <person name="Sharon A."/>
            <person name="Simon A."/>
            <person name="ten Have A."/>
            <person name="Tudzynski B."/>
            <person name="Tudzynski P."/>
            <person name="Wincker P."/>
            <person name="Andrew M."/>
            <person name="Anthouard V."/>
            <person name="Beever R.E."/>
            <person name="Beffa R."/>
            <person name="Benoit I."/>
            <person name="Bouzid O."/>
            <person name="Brault B."/>
            <person name="Chen Z."/>
            <person name="Choquer M."/>
            <person name="Collemare J."/>
            <person name="Cotton P."/>
            <person name="Danchin E.G."/>
            <person name="Da Silva C."/>
            <person name="Gautier A."/>
            <person name="Giraud C."/>
            <person name="Giraud T."/>
            <person name="Gonzalez C."/>
            <person name="Grossetete S."/>
            <person name="Guldener U."/>
            <person name="Henrissat B."/>
            <person name="Howlett B.J."/>
            <person name="Kodira C."/>
            <person name="Kretschmer M."/>
            <person name="Lappartient A."/>
            <person name="Leroch M."/>
            <person name="Levis C."/>
            <person name="Mauceli E."/>
            <person name="Neuveglise C."/>
            <person name="Oeser B."/>
            <person name="Pearson M."/>
            <person name="Poulain J."/>
            <person name="Poussereau N."/>
            <person name="Quesneville H."/>
            <person name="Rascle C."/>
            <person name="Schumacher J."/>
            <person name="Segurens B."/>
            <person name="Sexton A."/>
            <person name="Silva E."/>
            <person name="Sirven C."/>
            <person name="Soanes D.M."/>
            <person name="Talbot N.J."/>
            <person name="Templeton M."/>
            <person name="Yandava C."/>
            <person name="Yarden O."/>
            <person name="Zeng Q."/>
            <person name="Rollins J.A."/>
            <person name="Lebrun M.H."/>
            <person name="Dickman M."/>
        </authorList>
    </citation>
    <scope>NUCLEOTIDE SEQUENCE [LARGE SCALE GENOMIC DNA]</scope>
    <source>
        <strain evidence="2">ATCC 18683 / 1980 / Ss-1</strain>
    </source>
</reference>
<name>A7EQM6_SCLS1</name>
<protein>
    <submittedName>
        <fullName evidence="1">Uncharacterized protein</fullName>
    </submittedName>
</protein>
<accession>A7EQM6</accession>
<evidence type="ECO:0000313" key="2">
    <source>
        <dbReference type="Proteomes" id="UP000001312"/>
    </source>
</evidence>